<dbReference type="InterPro" id="IPR045229">
    <property type="entry name" value="TPP_enz"/>
</dbReference>
<dbReference type="Pfam" id="PF02775">
    <property type="entry name" value="TPP_enzyme_C"/>
    <property type="match status" value="1"/>
</dbReference>
<dbReference type="InterPro" id="IPR029061">
    <property type="entry name" value="THDP-binding"/>
</dbReference>
<dbReference type="Proteomes" id="UP000727456">
    <property type="component" value="Unassembled WGS sequence"/>
</dbReference>
<dbReference type="InterPro" id="IPR012001">
    <property type="entry name" value="Thiamin_PyroP_enz_TPP-bd_dom"/>
</dbReference>
<dbReference type="SUPFAM" id="SSF52518">
    <property type="entry name" value="Thiamin diphosphate-binding fold (THDP-binding)"/>
    <property type="match status" value="2"/>
</dbReference>
<evidence type="ECO:0000259" key="4">
    <source>
        <dbReference type="Pfam" id="PF00205"/>
    </source>
</evidence>
<feature type="domain" description="Thiamine pyrophosphate enzyme N-terminal TPP-binding" evidence="6">
    <location>
        <begin position="4"/>
        <end position="121"/>
    </location>
</feature>
<dbReference type="PROSITE" id="PS00187">
    <property type="entry name" value="TPP_ENZYMES"/>
    <property type="match status" value="1"/>
</dbReference>
<reference evidence="7 8" key="1">
    <citation type="submission" date="2020-03" db="EMBL/GenBank/DDBJ databases">
        <title>Genomic Encyclopedia of Type Strains, Phase III (KMG-III): the genomes of soil and plant-associated and newly described type strains.</title>
        <authorList>
            <person name="Whitman W."/>
        </authorList>
    </citation>
    <scope>NUCLEOTIDE SEQUENCE [LARGE SCALE GENOMIC DNA]</scope>
    <source>
        <strain evidence="7 8">CECT 8804</strain>
    </source>
</reference>
<dbReference type="Pfam" id="PF02776">
    <property type="entry name" value="TPP_enzyme_N"/>
    <property type="match status" value="1"/>
</dbReference>
<evidence type="ECO:0000259" key="6">
    <source>
        <dbReference type="Pfam" id="PF02776"/>
    </source>
</evidence>
<protein>
    <submittedName>
        <fullName evidence="7">Acetolactate synthase-1/2/3 large subunit</fullName>
        <ecNumber evidence="7">2.2.1.6</ecNumber>
    </submittedName>
</protein>
<dbReference type="InterPro" id="IPR012000">
    <property type="entry name" value="Thiamin_PyroP_enz_cen_dom"/>
</dbReference>
<accession>A0ABX0TYJ4</accession>
<evidence type="ECO:0000256" key="2">
    <source>
        <dbReference type="ARBA" id="ARBA00023052"/>
    </source>
</evidence>
<dbReference type="Pfam" id="PF00205">
    <property type="entry name" value="TPP_enzyme_M"/>
    <property type="match status" value="1"/>
</dbReference>
<dbReference type="GO" id="GO:0003984">
    <property type="term" value="F:acetolactate synthase activity"/>
    <property type="evidence" value="ECO:0007669"/>
    <property type="project" value="UniProtKB-EC"/>
</dbReference>
<proteinExistence type="inferred from homology"/>
<evidence type="ECO:0000256" key="3">
    <source>
        <dbReference type="RuleBase" id="RU362132"/>
    </source>
</evidence>
<dbReference type="SUPFAM" id="SSF52467">
    <property type="entry name" value="DHS-like NAD/FAD-binding domain"/>
    <property type="match status" value="1"/>
</dbReference>
<dbReference type="Gene3D" id="3.40.50.1220">
    <property type="entry name" value="TPP-binding domain"/>
    <property type="match status" value="1"/>
</dbReference>
<sequence>MGIKYSDVICDWLKEAGYRKCFFVAGGNIMHSLESARHRFDCHPVAHEVAAVIATEYYNAVAPYGQKAFALVTAGPGLTNTVTGLAGAFLESREVLLLGGQVKSADLARGELRQRGIQEIDGVTLVSSITKRSVLIDNPVSRAEFMAPILEGGSGRPGPVFLELCLDAQGAPISDEMRQKLEADPIPVREPLRGPSATEIGALEALVAAAERPILLIGGGLGFDALRSRMPALERAGIPIATTWNGADRIDASHPLYFGRVNTWGQRYANILVQQSDLVIALGTRLGLQQTGFNWQQFAPVGKVVQVDIDPAELSKGHPRVDLPIEADAAAVLDVVLAAEPRDHSDWLDFCRMVKAQLPLVEACNNTRKGFVSPFAFVSALSEMTNDEDVIVPCSSGGAFTVVEQVFAQKGRQHMPTNKGLASMGYGLSAAIGAALAYPERRTILFEGDGGFLQNVQEVGTAAVNKLNLKIFIFDDNGYASIRMTQKNYFGGGAYVGCDTSTGLGMPDWEKLFPAYGVPVMRLQADYATSADFKALFDAPGVAAFLIPIDSEQTYFPKIMSRVTDTGAMESNPIHAMSPPPAEDVIARVYRYIPSPY</sequence>
<evidence type="ECO:0000259" key="5">
    <source>
        <dbReference type="Pfam" id="PF02775"/>
    </source>
</evidence>
<comment type="similarity">
    <text evidence="1 3">Belongs to the TPP enzyme family.</text>
</comment>
<comment type="caution">
    <text evidence="7">The sequence shown here is derived from an EMBL/GenBank/DDBJ whole genome shotgun (WGS) entry which is preliminary data.</text>
</comment>
<dbReference type="InterPro" id="IPR000399">
    <property type="entry name" value="TPP-bd_CS"/>
</dbReference>
<evidence type="ECO:0000313" key="7">
    <source>
        <dbReference type="EMBL" id="NIJ09450.1"/>
    </source>
</evidence>
<dbReference type="CDD" id="cd07035">
    <property type="entry name" value="TPP_PYR_POX_like"/>
    <property type="match status" value="1"/>
</dbReference>
<feature type="domain" description="Thiamine pyrophosphate enzyme TPP-binding" evidence="5">
    <location>
        <begin position="400"/>
        <end position="542"/>
    </location>
</feature>
<gene>
    <name evidence="7" type="ORF">FHS31_003082</name>
</gene>
<evidence type="ECO:0000313" key="8">
    <source>
        <dbReference type="Proteomes" id="UP000727456"/>
    </source>
</evidence>
<organism evidence="7 8">
    <name type="scientific">Sphingomonas vulcanisoli</name>
    <dbReference type="NCBI Taxonomy" id="1658060"/>
    <lineage>
        <taxon>Bacteria</taxon>
        <taxon>Pseudomonadati</taxon>
        <taxon>Pseudomonadota</taxon>
        <taxon>Alphaproteobacteria</taxon>
        <taxon>Sphingomonadales</taxon>
        <taxon>Sphingomonadaceae</taxon>
        <taxon>Sphingomonas</taxon>
    </lineage>
</organism>
<dbReference type="InterPro" id="IPR011766">
    <property type="entry name" value="TPP_enzyme_TPP-bd"/>
</dbReference>
<keyword evidence="2 3" id="KW-0786">Thiamine pyrophosphate</keyword>
<name>A0ABX0TYJ4_9SPHN</name>
<evidence type="ECO:0000256" key="1">
    <source>
        <dbReference type="ARBA" id="ARBA00007812"/>
    </source>
</evidence>
<feature type="domain" description="Thiamine pyrophosphate enzyme central" evidence="4">
    <location>
        <begin position="205"/>
        <end position="334"/>
    </location>
</feature>
<keyword evidence="8" id="KW-1185">Reference proteome</keyword>
<dbReference type="CDD" id="cd00568">
    <property type="entry name" value="TPP_enzymes"/>
    <property type="match status" value="1"/>
</dbReference>
<keyword evidence="7" id="KW-0808">Transferase</keyword>
<dbReference type="EC" id="2.2.1.6" evidence="7"/>
<dbReference type="PANTHER" id="PTHR18968">
    <property type="entry name" value="THIAMINE PYROPHOSPHATE ENZYMES"/>
    <property type="match status" value="1"/>
</dbReference>
<dbReference type="EMBL" id="JAAOZC010000011">
    <property type="protein sequence ID" value="NIJ09450.1"/>
    <property type="molecule type" value="Genomic_DNA"/>
</dbReference>
<dbReference type="RefSeq" id="WP_208408762.1">
    <property type="nucleotide sequence ID" value="NZ_JAAOZC010000011.1"/>
</dbReference>
<dbReference type="InterPro" id="IPR029035">
    <property type="entry name" value="DHS-like_NAD/FAD-binding_dom"/>
</dbReference>
<dbReference type="Gene3D" id="3.40.50.970">
    <property type="match status" value="2"/>
</dbReference>
<dbReference type="PANTHER" id="PTHR18968:SF142">
    <property type="entry name" value="ACETOLACTATE SYNTHASE"/>
    <property type="match status" value="1"/>
</dbReference>